<dbReference type="Gene3D" id="3.20.20.10">
    <property type="entry name" value="Alanine racemase"/>
    <property type="match status" value="1"/>
</dbReference>
<dbReference type="GO" id="GO:0006596">
    <property type="term" value="P:polyamine biosynthetic process"/>
    <property type="evidence" value="ECO:0007669"/>
    <property type="project" value="InterPro"/>
</dbReference>
<evidence type="ECO:0000256" key="1">
    <source>
        <dbReference type="ARBA" id="ARBA00001933"/>
    </source>
</evidence>
<gene>
    <name evidence="4" type="ORF">AUL39_07665</name>
</gene>
<dbReference type="PANTHER" id="PTHR43727:SF2">
    <property type="entry name" value="GROUP IV DECARBOXYLASE"/>
    <property type="match status" value="1"/>
</dbReference>
<reference evidence="4 5" key="1">
    <citation type="submission" date="2015-12" db="EMBL/GenBank/DDBJ databases">
        <title>Draft Genome Sequence of Olsenella scatoligenes SK9K4T; a Producer of 3-Methylindole- (skatole) and 4-Methylphenol- (p-cresol) Isolated from Pig Feces.</title>
        <authorList>
            <person name="Li X."/>
            <person name="Borg B."/>
            <person name="Canibe N."/>
        </authorList>
    </citation>
    <scope>NUCLEOTIDE SEQUENCE [LARGE SCALE GENOMIC DNA]</scope>
    <source>
        <strain evidence="4 5">SK9K4</strain>
    </source>
</reference>
<sequence>MTNEELLACAKELGTPTYVFDTQTFGARLDAVREIWGPKVDLCYSIKANPFLAPTARAHGYALEVCSPGELAICERDGVDPARIVYSGVCKQAADVREALRYGAGTFTAESLGQLTLVDAEAAAAGVRVPTLLRLNGGSQFGMSREDLIYAVDHRDELAGCELVGIHYFVGTQRAKLKWQQRELAMLADLIDELERDHDWRAQRLEYGPGLAVPLFEGQDFSDTLAPARDIAPELAAIAERVELQVEMGRFLATECGYYLARIVDEKDNEGTSYAFIDGGMNHVTYFGQMMGMKEPRIRNLSHDERVRAGEAADEARDWALCGSLCTTADVLVRKAPFEDLRVGDLLAFENIGAYSVTEGIYLFLSRTMPTVALRDGRGVRVVRESMETWPNNCC</sequence>
<dbReference type="SUPFAM" id="SSF50621">
    <property type="entry name" value="Alanine racemase C-terminal domain-like"/>
    <property type="match status" value="1"/>
</dbReference>
<dbReference type="InterPro" id="IPR029066">
    <property type="entry name" value="PLP-binding_barrel"/>
</dbReference>
<protein>
    <submittedName>
        <fullName evidence="4">Diaminopimelate decarboxylase</fullName>
    </submittedName>
</protein>
<dbReference type="PANTHER" id="PTHR43727">
    <property type="entry name" value="DIAMINOPIMELATE DECARBOXYLASE"/>
    <property type="match status" value="1"/>
</dbReference>
<evidence type="ECO:0000313" key="4">
    <source>
        <dbReference type="EMBL" id="KUH58087.1"/>
    </source>
</evidence>
<dbReference type="STRING" id="1299998.AUL39_07665"/>
<organism evidence="4 5">
    <name type="scientific">Tractidigestivibacter scatoligenes</name>
    <name type="common">Olsenella scatoligenes</name>
    <dbReference type="NCBI Taxonomy" id="1299998"/>
    <lineage>
        <taxon>Bacteria</taxon>
        <taxon>Bacillati</taxon>
        <taxon>Actinomycetota</taxon>
        <taxon>Coriobacteriia</taxon>
        <taxon>Coriobacteriales</taxon>
        <taxon>Atopobiaceae</taxon>
        <taxon>Tractidigestivibacter</taxon>
    </lineage>
</organism>
<keyword evidence="2" id="KW-0663">Pyridoxal phosphate</keyword>
<dbReference type="GO" id="GO:0008836">
    <property type="term" value="F:diaminopimelate decarboxylase activity"/>
    <property type="evidence" value="ECO:0007669"/>
    <property type="project" value="TreeGrafter"/>
</dbReference>
<dbReference type="InterPro" id="IPR009006">
    <property type="entry name" value="Ala_racemase/Decarboxylase_C"/>
</dbReference>
<dbReference type="Pfam" id="PF02784">
    <property type="entry name" value="Orn_Arg_deC_N"/>
    <property type="match status" value="1"/>
</dbReference>
<dbReference type="Gene3D" id="2.40.37.10">
    <property type="entry name" value="Lyase, Ornithine Decarboxylase, Chain A, domain 1"/>
    <property type="match status" value="1"/>
</dbReference>
<dbReference type="OrthoDB" id="9802241at2"/>
<dbReference type="RefSeq" id="WP_059055018.1">
    <property type="nucleotide sequence ID" value="NZ_LOJF01000010.1"/>
</dbReference>
<evidence type="ECO:0000256" key="2">
    <source>
        <dbReference type="ARBA" id="ARBA00022898"/>
    </source>
</evidence>
<accession>A0A100YUT1</accession>
<feature type="domain" description="Orn/DAP/Arg decarboxylase 2 N-terminal" evidence="3">
    <location>
        <begin position="31"/>
        <end position="253"/>
    </location>
</feature>
<name>A0A100YUT1_TRASO</name>
<evidence type="ECO:0000313" key="5">
    <source>
        <dbReference type="Proteomes" id="UP000054078"/>
    </source>
</evidence>
<dbReference type="PRINTS" id="PR01182">
    <property type="entry name" value="ORNDCRBXLASE"/>
</dbReference>
<dbReference type="SUPFAM" id="SSF51419">
    <property type="entry name" value="PLP-binding barrel"/>
    <property type="match status" value="1"/>
</dbReference>
<dbReference type="GO" id="GO:0009089">
    <property type="term" value="P:lysine biosynthetic process via diaminopimelate"/>
    <property type="evidence" value="ECO:0007669"/>
    <property type="project" value="TreeGrafter"/>
</dbReference>
<keyword evidence="5" id="KW-1185">Reference proteome</keyword>
<dbReference type="InterPro" id="IPR022644">
    <property type="entry name" value="De-COase2_N"/>
</dbReference>
<dbReference type="AlphaFoldDB" id="A0A100YUT1"/>
<dbReference type="InterPro" id="IPR002433">
    <property type="entry name" value="Orn_de-COase"/>
</dbReference>
<proteinExistence type="predicted"/>
<comment type="caution">
    <text evidence="4">The sequence shown here is derived from an EMBL/GenBank/DDBJ whole genome shotgun (WGS) entry which is preliminary data.</text>
</comment>
<comment type="cofactor">
    <cofactor evidence="1">
        <name>pyridoxal 5'-phosphate</name>
        <dbReference type="ChEBI" id="CHEBI:597326"/>
    </cofactor>
</comment>
<dbReference type="EMBL" id="LOJF01000010">
    <property type="protein sequence ID" value="KUH58087.1"/>
    <property type="molecule type" value="Genomic_DNA"/>
</dbReference>
<evidence type="ECO:0000259" key="3">
    <source>
        <dbReference type="Pfam" id="PF02784"/>
    </source>
</evidence>
<dbReference type="Proteomes" id="UP000054078">
    <property type="component" value="Unassembled WGS sequence"/>
</dbReference>